<feature type="domain" description="RING-CH-type" evidence="6">
    <location>
        <begin position="75"/>
        <end position="158"/>
    </location>
</feature>
<evidence type="ECO:0000259" key="6">
    <source>
        <dbReference type="PROSITE" id="PS51292"/>
    </source>
</evidence>
<dbReference type="PANTHER" id="PTHR46214">
    <property type="entry name" value="ZINC FINGER, RING-CH-TYPE"/>
    <property type="match status" value="1"/>
</dbReference>
<dbReference type="AlphaFoldDB" id="A0A427ALK1"/>
<accession>A0A427ALK1</accession>
<dbReference type="SMART" id="SM00744">
    <property type="entry name" value="RINGv"/>
    <property type="match status" value="1"/>
</dbReference>
<feature type="region of interest" description="Disordered" evidence="4">
    <location>
        <begin position="1"/>
        <end position="42"/>
    </location>
</feature>
<evidence type="ECO:0000313" key="8">
    <source>
        <dbReference type="Proteomes" id="UP000287651"/>
    </source>
</evidence>
<evidence type="ECO:0000256" key="4">
    <source>
        <dbReference type="SAM" id="MobiDB-lite"/>
    </source>
</evidence>
<gene>
    <name evidence="7" type="ORF">B296_00017662</name>
</gene>
<keyword evidence="3" id="KW-0862">Zinc</keyword>
<feature type="region of interest" description="Disordered" evidence="4">
    <location>
        <begin position="54"/>
        <end position="81"/>
    </location>
</feature>
<dbReference type="Proteomes" id="UP000287651">
    <property type="component" value="Unassembled WGS sequence"/>
</dbReference>
<dbReference type="Pfam" id="PF12906">
    <property type="entry name" value="RINGv"/>
    <property type="match status" value="1"/>
</dbReference>
<evidence type="ECO:0000313" key="7">
    <source>
        <dbReference type="EMBL" id="RRT77125.1"/>
    </source>
</evidence>
<dbReference type="EMBL" id="AMZH03002011">
    <property type="protein sequence ID" value="RRT77125.1"/>
    <property type="molecule type" value="Genomic_DNA"/>
</dbReference>
<feature type="transmembrane region" description="Helical" evidence="5">
    <location>
        <begin position="196"/>
        <end position="214"/>
    </location>
</feature>
<evidence type="ECO:0000256" key="2">
    <source>
        <dbReference type="ARBA" id="ARBA00022771"/>
    </source>
</evidence>
<dbReference type="GO" id="GO:0008270">
    <property type="term" value="F:zinc ion binding"/>
    <property type="evidence" value="ECO:0007669"/>
    <property type="project" value="UniProtKB-KW"/>
</dbReference>
<dbReference type="PANTHER" id="PTHR46214:SF30">
    <property type="entry name" value="OS01G0850200 PROTEIN"/>
    <property type="match status" value="1"/>
</dbReference>
<proteinExistence type="predicted"/>
<dbReference type="InterPro" id="IPR011016">
    <property type="entry name" value="Znf_RING-CH"/>
</dbReference>
<evidence type="ECO:0000256" key="5">
    <source>
        <dbReference type="SAM" id="Phobius"/>
    </source>
</evidence>
<name>A0A427ALK1_ENSVE</name>
<sequence>MADRGGISPSDIEGGHHLPPSDESDHDSDDESPPHPSCEISASLEPCRRKSCVSVSDGSQVGDLESGASESKAASPESGGRDCRICHLSLEKASPDSGAPIELGCSCKDDLAAAHKQCAETWFNIRGNKMQERAHLVLPFWVSVSRTCEVCGSVAKNVVGSGETEPTEHWNEAAATASPPPSSSSETQSFWQGHRFLNSLLACLVFAFVVSWLFHFNVPG</sequence>
<evidence type="ECO:0000256" key="3">
    <source>
        <dbReference type="ARBA" id="ARBA00022833"/>
    </source>
</evidence>
<keyword evidence="5" id="KW-0472">Membrane</keyword>
<feature type="compositionally biased region" description="Low complexity" evidence="4">
    <location>
        <begin position="172"/>
        <end position="186"/>
    </location>
</feature>
<keyword evidence="5" id="KW-1133">Transmembrane helix</keyword>
<organism evidence="7 8">
    <name type="scientific">Ensete ventricosum</name>
    <name type="common">Abyssinian banana</name>
    <name type="synonym">Musa ensete</name>
    <dbReference type="NCBI Taxonomy" id="4639"/>
    <lineage>
        <taxon>Eukaryota</taxon>
        <taxon>Viridiplantae</taxon>
        <taxon>Streptophyta</taxon>
        <taxon>Embryophyta</taxon>
        <taxon>Tracheophyta</taxon>
        <taxon>Spermatophyta</taxon>
        <taxon>Magnoliopsida</taxon>
        <taxon>Liliopsida</taxon>
        <taxon>Zingiberales</taxon>
        <taxon>Musaceae</taxon>
        <taxon>Ensete</taxon>
    </lineage>
</organism>
<keyword evidence="5" id="KW-0812">Transmembrane</keyword>
<feature type="region of interest" description="Disordered" evidence="4">
    <location>
        <begin position="160"/>
        <end position="186"/>
    </location>
</feature>
<reference evidence="7 8" key="1">
    <citation type="journal article" date="2014" name="Agronomy (Basel)">
        <title>A Draft Genome Sequence for Ensete ventricosum, the Drought-Tolerant Tree Against Hunger.</title>
        <authorList>
            <person name="Harrison J."/>
            <person name="Moore K.A."/>
            <person name="Paszkiewicz K."/>
            <person name="Jones T."/>
            <person name="Grant M."/>
            <person name="Ambacheew D."/>
            <person name="Muzemil S."/>
            <person name="Studholme D.J."/>
        </authorList>
    </citation>
    <scope>NUCLEOTIDE SEQUENCE [LARGE SCALE GENOMIC DNA]</scope>
</reference>
<dbReference type="InterPro" id="IPR013083">
    <property type="entry name" value="Znf_RING/FYVE/PHD"/>
</dbReference>
<keyword evidence="2" id="KW-0863">Zinc-finger</keyword>
<keyword evidence="1" id="KW-0479">Metal-binding</keyword>
<comment type="caution">
    <text evidence="7">The sequence shown here is derived from an EMBL/GenBank/DDBJ whole genome shotgun (WGS) entry which is preliminary data.</text>
</comment>
<dbReference type="PROSITE" id="PS51292">
    <property type="entry name" value="ZF_RING_CH"/>
    <property type="match status" value="1"/>
</dbReference>
<feature type="compositionally biased region" description="Acidic residues" evidence="4">
    <location>
        <begin position="22"/>
        <end position="31"/>
    </location>
</feature>
<dbReference type="SUPFAM" id="SSF57850">
    <property type="entry name" value="RING/U-box"/>
    <property type="match status" value="1"/>
</dbReference>
<protein>
    <recommendedName>
        <fullName evidence="6">RING-CH-type domain-containing protein</fullName>
    </recommendedName>
</protein>
<dbReference type="Gene3D" id="3.30.40.10">
    <property type="entry name" value="Zinc/RING finger domain, C3HC4 (zinc finger)"/>
    <property type="match status" value="1"/>
</dbReference>
<evidence type="ECO:0000256" key="1">
    <source>
        <dbReference type="ARBA" id="ARBA00022723"/>
    </source>
</evidence>